<reference evidence="4" key="1">
    <citation type="submission" date="2022-01" db="EMBL/GenBank/DDBJ databases">
        <title>Complete genome of Methanomicrobium antiquum DSM 21220.</title>
        <authorList>
            <person name="Chen S.-C."/>
            <person name="You Y.-T."/>
            <person name="Zhou Y.-Z."/>
            <person name="Lai M.-C."/>
        </authorList>
    </citation>
    <scope>NUCLEOTIDE SEQUENCE</scope>
    <source>
        <strain evidence="4">DSM 21220</strain>
    </source>
</reference>
<dbReference type="Pfam" id="PF17863">
    <property type="entry name" value="AAA_lid_2"/>
    <property type="match status" value="1"/>
</dbReference>
<dbReference type="Gene3D" id="3.40.50.410">
    <property type="entry name" value="von Willebrand factor, type A domain"/>
    <property type="match status" value="1"/>
</dbReference>
<evidence type="ECO:0000313" key="4">
    <source>
        <dbReference type="EMBL" id="WFN37330.1"/>
    </source>
</evidence>
<evidence type="ECO:0000259" key="3">
    <source>
        <dbReference type="PROSITE" id="PS50234"/>
    </source>
</evidence>
<dbReference type="InterPro" id="IPR036465">
    <property type="entry name" value="vWFA_dom_sf"/>
</dbReference>
<dbReference type="GO" id="GO:0005524">
    <property type="term" value="F:ATP binding"/>
    <property type="evidence" value="ECO:0007669"/>
    <property type="project" value="InterPro"/>
</dbReference>
<dbReference type="InterPro" id="IPR041702">
    <property type="entry name" value="BchD/ChlD_VWA"/>
</dbReference>
<dbReference type="RefSeq" id="WP_278100169.1">
    <property type="nucleotide sequence ID" value="NZ_CP091092.1"/>
</dbReference>
<keyword evidence="5" id="KW-1185">Reference proteome</keyword>
<dbReference type="Pfam" id="PF13519">
    <property type="entry name" value="VWA_2"/>
    <property type="match status" value="1"/>
</dbReference>
<comment type="similarity">
    <text evidence="1">Belongs to the Mg-chelatase subunits D/I family.</text>
</comment>
<dbReference type="InterPro" id="IPR027417">
    <property type="entry name" value="P-loop_NTPase"/>
</dbReference>
<evidence type="ECO:0000313" key="5">
    <source>
        <dbReference type="Proteomes" id="UP001218895"/>
    </source>
</evidence>
<feature type="region of interest" description="Disordered" evidence="2">
    <location>
        <begin position="276"/>
        <end position="353"/>
    </location>
</feature>
<dbReference type="SMART" id="SM00327">
    <property type="entry name" value="VWA"/>
    <property type="match status" value="1"/>
</dbReference>
<dbReference type="PANTHER" id="PTHR35023">
    <property type="entry name" value="CHELATASE-RELATED"/>
    <property type="match status" value="1"/>
</dbReference>
<evidence type="ECO:0000256" key="2">
    <source>
        <dbReference type="SAM" id="MobiDB-lite"/>
    </source>
</evidence>
<dbReference type="EMBL" id="CP091092">
    <property type="protein sequence ID" value="WFN37330.1"/>
    <property type="molecule type" value="Genomic_DNA"/>
</dbReference>
<feature type="compositionally biased region" description="Basic and acidic residues" evidence="2">
    <location>
        <begin position="294"/>
        <end position="322"/>
    </location>
</feature>
<dbReference type="CDD" id="cd00009">
    <property type="entry name" value="AAA"/>
    <property type="match status" value="1"/>
</dbReference>
<proteinExistence type="inferred from homology"/>
<dbReference type="GO" id="GO:0016887">
    <property type="term" value="F:ATP hydrolysis activity"/>
    <property type="evidence" value="ECO:0007669"/>
    <property type="project" value="InterPro"/>
</dbReference>
<sequence length="640" mass="71488">MTDYKPYPFPAIIGNSIAKKALLCIIINEDINGLLVTGTRGSAKSVLLRSAKTILEDKKVGIVPLNTTEDRLLGSIDIEKAVTRGDIGITKGILAEYNRQMVIADDINLLDENIVHGILSTSETKNLIIEREGFSEITKTRFIFAATMDSEEGELSPQMLDRFDLCIDTDVIKDEAERTKIIRNCLEFEKDPDKFTLKFQSDIAKIKDNIEKAKERLSYVMIPEALLEIMSELCLEMNVSGQRGDIALAKVSKTLAAIDGRDNVVFDDIKEAALITLQHRRRNPPPQNDSPKNQSKDQNEEKGNDEDNSKDENQDNSPDKKPTGSPDTNIDIQSEDEKNEEQDDNNSNHDIPHSEQVFTIGSVFEVIDYLNEKSVKKSKQDKSGNRSSIISYNNSGRYISYKNLNKKRNDIAICPSIRAAAPFQRFRTKNGLAINVKKSDLREKVRERKTGNTILFLVDASGSMGAGKRMVSVKGAILSLLNDAYQKRDLVGLMIFRKKEATLLLPPTKSTDLAYKMLKEMPTGGKTPLSKGITEAVKLMAQGCYSKKGESRAVIILTDGRVNVSESVKKPYEELIETARLASKENINFVVIDTEEGFPRIGLAKNLAFELEATYFYIDSLDKAKLANSVKEAVYRQIPQ</sequence>
<dbReference type="InterPro" id="IPR002035">
    <property type="entry name" value="VWF_A"/>
</dbReference>
<dbReference type="SUPFAM" id="SSF52540">
    <property type="entry name" value="P-loop containing nucleoside triphosphate hydrolases"/>
    <property type="match status" value="1"/>
</dbReference>
<dbReference type="PROSITE" id="PS50234">
    <property type="entry name" value="VWFA"/>
    <property type="match status" value="1"/>
</dbReference>
<dbReference type="Gene3D" id="3.40.50.300">
    <property type="entry name" value="P-loop containing nucleotide triphosphate hydrolases"/>
    <property type="match status" value="1"/>
</dbReference>
<dbReference type="PANTHER" id="PTHR35023:SF1">
    <property type="entry name" value="MG-PROTOPORPHYRIN IX CHELATASE"/>
    <property type="match status" value="1"/>
</dbReference>
<dbReference type="CDD" id="cd01451">
    <property type="entry name" value="vWA_Magnesium_chelatase"/>
    <property type="match status" value="1"/>
</dbReference>
<dbReference type="KEGG" id="manq:L1994_02785"/>
<dbReference type="Gene3D" id="1.10.8.80">
    <property type="entry name" value="Magnesium chelatase subunit I, C-Terminal domain"/>
    <property type="match status" value="1"/>
</dbReference>
<gene>
    <name evidence="4" type="ORF">L1994_02785</name>
</gene>
<feature type="compositionally biased region" description="Acidic residues" evidence="2">
    <location>
        <begin position="333"/>
        <end position="344"/>
    </location>
</feature>
<dbReference type="AlphaFoldDB" id="A0AAF0JN87"/>
<dbReference type="Proteomes" id="UP001218895">
    <property type="component" value="Chromosome"/>
</dbReference>
<dbReference type="GeneID" id="79949286"/>
<feature type="domain" description="VWFA" evidence="3">
    <location>
        <begin position="453"/>
        <end position="634"/>
    </location>
</feature>
<dbReference type="InterPro" id="IPR011704">
    <property type="entry name" value="ATPase_dyneun-rel_AAA"/>
</dbReference>
<dbReference type="Pfam" id="PF07728">
    <property type="entry name" value="AAA_5"/>
    <property type="match status" value="1"/>
</dbReference>
<organism evidence="4 5">
    <name type="scientific">Methanomicrobium antiquum</name>
    <dbReference type="NCBI Taxonomy" id="487686"/>
    <lineage>
        <taxon>Archaea</taxon>
        <taxon>Methanobacteriati</taxon>
        <taxon>Methanobacteriota</taxon>
        <taxon>Stenosarchaea group</taxon>
        <taxon>Methanomicrobia</taxon>
        <taxon>Methanomicrobiales</taxon>
        <taxon>Methanomicrobiaceae</taxon>
        <taxon>Methanomicrobium</taxon>
    </lineage>
</organism>
<name>A0AAF0JN87_9EURY</name>
<dbReference type="SUPFAM" id="SSF53300">
    <property type="entry name" value="vWA-like"/>
    <property type="match status" value="1"/>
</dbReference>
<protein>
    <submittedName>
        <fullName evidence="4">VWA domain-containing protein</fullName>
    </submittedName>
</protein>
<evidence type="ECO:0000256" key="1">
    <source>
        <dbReference type="ARBA" id="ARBA00005799"/>
    </source>
</evidence>
<accession>A0AAF0JN87</accession>
<dbReference type="InterPro" id="IPR041628">
    <property type="entry name" value="ChlI/MoxR_AAA_lid"/>
</dbReference>
<dbReference type="InterPro" id="IPR052989">
    <property type="entry name" value="Mg-chelatase_DI-like"/>
</dbReference>